<dbReference type="EnsemblPlants" id="TuG1812G0600000840.01.T01">
    <property type="protein sequence ID" value="TuG1812G0600000840.01.T01.cds448862"/>
    <property type="gene ID" value="TuG1812G0600000840.01"/>
</dbReference>
<sequence>MGLTPSWVHRLHCVCPPPTHSFLPRSFLSLVCNGLWFRLNTQQA</sequence>
<proteinExistence type="predicted"/>
<dbReference type="Gramene" id="TuG1812G0600000840.01.T01">
    <property type="protein sequence ID" value="TuG1812G0600000840.01.T01.cds448862"/>
    <property type="gene ID" value="TuG1812G0600000840.01"/>
</dbReference>
<name>A0A8R7QPS9_TRIUA</name>
<dbReference type="Proteomes" id="UP000015106">
    <property type="component" value="Chromosome 6"/>
</dbReference>
<dbReference type="AlphaFoldDB" id="A0A8R7QPS9"/>
<accession>A0A8R7QPS9</accession>
<reference evidence="1" key="2">
    <citation type="submission" date="2018-03" db="EMBL/GenBank/DDBJ databases">
        <title>The Triticum urartu genome reveals the dynamic nature of wheat genome evolution.</title>
        <authorList>
            <person name="Ling H."/>
            <person name="Ma B."/>
            <person name="Shi X."/>
            <person name="Liu H."/>
            <person name="Dong L."/>
            <person name="Sun H."/>
            <person name="Cao Y."/>
            <person name="Gao Q."/>
            <person name="Zheng S."/>
            <person name="Li Y."/>
            <person name="Yu Y."/>
            <person name="Du H."/>
            <person name="Qi M."/>
            <person name="Li Y."/>
            <person name="Yu H."/>
            <person name="Cui Y."/>
            <person name="Wang N."/>
            <person name="Chen C."/>
            <person name="Wu H."/>
            <person name="Zhao Y."/>
            <person name="Zhang J."/>
            <person name="Li Y."/>
            <person name="Zhou W."/>
            <person name="Zhang B."/>
            <person name="Hu W."/>
            <person name="Eijk M."/>
            <person name="Tang J."/>
            <person name="Witsenboer H."/>
            <person name="Zhao S."/>
            <person name="Li Z."/>
            <person name="Zhang A."/>
            <person name="Wang D."/>
            <person name="Liang C."/>
        </authorList>
    </citation>
    <scope>NUCLEOTIDE SEQUENCE [LARGE SCALE GENOMIC DNA]</scope>
    <source>
        <strain evidence="1">cv. G1812</strain>
    </source>
</reference>
<reference evidence="1" key="3">
    <citation type="submission" date="2022-06" db="UniProtKB">
        <authorList>
            <consortium name="EnsemblPlants"/>
        </authorList>
    </citation>
    <scope>IDENTIFICATION</scope>
</reference>
<protein>
    <submittedName>
        <fullName evidence="1">Uncharacterized protein</fullName>
    </submittedName>
</protein>
<organism evidence="1 2">
    <name type="scientific">Triticum urartu</name>
    <name type="common">Red wild einkorn</name>
    <name type="synonym">Crithodium urartu</name>
    <dbReference type="NCBI Taxonomy" id="4572"/>
    <lineage>
        <taxon>Eukaryota</taxon>
        <taxon>Viridiplantae</taxon>
        <taxon>Streptophyta</taxon>
        <taxon>Embryophyta</taxon>
        <taxon>Tracheophyta</taxon>
        <taxon>Spermatophyta</taxon>
        <taxon>Magnoliopsida</taxon>
        <taxon>Liliopsida</taxon>
        <taxon>Poales</taxon>
        <taxon>Poaceae</taxon>
        <taxon>BOP clade</taxon>
        <taxon>Pooideae</taxon>
        <taxon>Triticodae</taxon>
        <taxon>Triticeae</taxon>
        <taxon>Triticinae</taxon>
        <taxon>Triticum</taxon>
    </lineage>
</organism>
<keyword evidence="2" id="KW-1185">Reference proteome</keyword>
<reference evidence="2" key="1">
    <citation type="journal article" date="2013" name="Nature">
        <title>Draft genome of the wheat A-genome progenitor Triticum urartu.</title>
        <authorList>
            <person name="Ling H.Q."/>
            <person name="Zhao S."/>
            <person name="Liu D."/>
            <person name="Wang J."/>
            <person name="Sun H."/>
            <person name="Zhang C."/>
            <person name="Fan H."/>
            <person name="Li D."/>
            <person name="Dong L."/>
            <person name="Tao Y."/>
            <person name="Gao C."/>
            <person name="Wu H."/>
            <person name="Li Y."/>
            <person name="Cui Y."/>
            <person name="Guo X."/>
            <person name="Zheng S."/>
            <person name="Wang B."/>
            <person name="Yu K."/>
            <person name="Liang Q."/>
            <person name="Yang W."/>
            <person name="Lou X."/>
            <person name="Chen J."/>
            <person name="Feng M."/>
            <person name="Jian J."/>
            <person name="Zhang X."/>
            <person name="Luo G."/>
            <person name="Jiang Y."/>
            <person name="Liu J."/>
            <person name="Wang Z."/>
            <person name="Sha Y."/>
            <person name="Zhang B."/>
            <person name="Wu H."/>
            <person name="Tang D."/>
            <person name="Shen Q."/>
            <person name="Xue P."/>
            <person name="Zou S."/>
            <person name="Wang X."/>
            <person name="Liu X."/>
            <person name="Wang F."/>
            <person name="Yang Y."/>
            <person name="An X."/>
            <person name="Dong Z."/>
            <person name="Zhang K."/>
            <person name="Zhang X."/>
            <person name="Luo M.C."/>
            <person name="Dvorak J."/>
            <person name="Tong Y."/>
            <person name="Wang J."/>
            <person name="Yang H."/>
            <person name="Li Z."/>
            <person name="Wang D."/>
            <person name="Zhang A."/>
            <person name="Wang J."/>
        </authorList>
    </citation>
    <scope>NUCLEOTIDE SEQUENCE</scope>
    <source>
        <strain evidence="2">cv. G1812</strain>
    </source>
</reference>
<evidence type="ECO:0000313" key="1">
    <source>
        <dbReference type="EnsemblPlants" id="TuG1812G0600000840.01.T01.cds448862"/>
    </source>
</evidence>
<evidence type="ECO:0000313" key="2">
    <source>
        <dbReference type="Proteomes" id="UP000015106"/>
    </source>
</evidence>